<name>A0A316U601_9BASI</name>
<keyword evidence="2" id="KW-1185">Reference proteome</keyword>
<sequence>MHAYLPCHAIPMLHLHLRSLHSLQAAHATLSCHNSRRRLKGHSCMTQTQPPLDSCLSPLSLALCLVLSCRVVSTLVVS</sequence>
<reference evidence="1 2" key="1">
    <citation type="journal article" date="2018" name="Mol. Biol. Evol.">
        <title>Broad Genomic Sampling Reveals a Smut Pathogenic Ancestry of the Fungal Clade Ustilaginomycotina.</title>
        <authorList>
            <person name="Kijpornyongpan T."/>
            <person name="Mondo S.J."/>
            <person name="Barry K."/>
            <person name="Sandor L."/>
            <person name="Lee J."/>
            <person name="Lipzen A."/>
            <person name="Pangilinan J."/>
            <person name="LaButti K."/>
            <person name="Hainaut M."/>
            <person name="Henrissat B."/>
            <person name="Grigoriev I.V."/>
            <person name="Spatafora J.W."/>
            <person name="Aime M.C."/>
        </authorList>
    </citation>
    <scope>NUCLEOTIDE SEQUENCE [LARGE SCALE GENOMIC DNA]</scope>
    <source>
        <strain evidence="1 2">MCA 4718</strain>
    </source>
</reference>
<evidence type="ECO:0000313" key="2">
    <source>
        <dbReference type="Proteomes" id="UP000245942"/>
    </source>
</evidence>
<dbReference type="Proteomes" id="UP000245942">
    <property type="component" value="Unassembled WGS sequence"/>
</dbReference>
<accession>A0A316U601</accession>
<dbReference type="AlphaFoldDB" id="A0A316U601"/>
<proteinExistence type="predicted"/>
<protein>
    <submittedName>
        <fullName evidence="1">Uncharacterized protein</fullName>
    </submittedName>
</protein>
<gene>
    <name evidence="1" type="ORF">BCV69DRAFT_204485</name>
</gene>
<evidence type="ECO:0000313" key="1">
    <source>
        <dbReference type="EMBL" id="PWN20264.1"/>
    </source>
</evidence>
<dbReference type="EMBL" id="KZ819328">
    <property type="protein sequence ID" value="PWN20264.1"/>
    <property type="molecule type" value="Genomic_DNA"/>
</dbReference>
<organism evidence="1 2">
    <name type="scientific">Pseudomicrostroma glucosiphilum</name>
    <dbReference type="NCBI Taxonomy" id="1684307"/>
    <lineage>
        <taxon>Eukaryota</taxon>
        <taxon>Fungi</taxon>
        <taxon>Dikarya</taxon>
        <taxon>Basidiomycota</taxon>
        <taxon>Ustilaginomycotina</taxon>
        <taxon>Exobasidiomycetes</taxon>
        <taxon>Microstromatales</taxon>
        <taxon>Microstromatales incertae sedis</taxon>
        <taxon>Pseudomicrostroma</taxon>
    </lineage>
</organism>
<dbReference type="GeneID" id="37011443"/>
<dbReference type="RefSeq" id="XP_025347424.1">
    <property type="nucleotide sequence ID" value="XM_025489709.1"/>
</dbReference>